<dbReference type="Gene3D" id="3.40.605.10">
    <property type="entry name" value="Aldehyde Dehydrogenase, Chain A, domain 1"/>
    <property type="match status" value="1"/>
</dbReference>
<evidence type="ECO:0000313" key="4">
    <source>
        <dbReference type="EMBL" id="KAB1251327.1"/>
    </source>
</evidence>
<feature type="active site" evidence="2">
    <location>
        <position position="144"/>
    </location>
</feature>
<gene>
    <name evidence="4" type="ORF">Cadr_000030401</name>
</gene>
<dbReference type="GO" id="GO:0004028">
    <property type="term" value="F:3-chloroallyl aldehyde dehydrogenase activity"/>
    <property type="evidence" value="ECO:0007669"/>
    <property type="project" value="TreeGrafter"/>
</dbReference>
<feature type="non-terminal residue" evidence="4">
    <location>
        <position position="1"/>
    </location>
</feature>
<keyword evidence="1" id="KW-0560">Oxidoreductase</keyword>
<organism evidence="4 5">
    <name type="scientific">Camelus dromedarius</name>
    <name type="common">Dromedary</name>
    <name type="synonym">Arabian camel</name>
    <dbReference type="NCBI Taxonomy" id="9838"/>
    <lineage>
        <taxon>Eukaryota</taxon>
        <taxon>Metazoa</taxon>
        <taxon>Chordata</taxon>
        <taxon>Craniata</taxon>
        <taxon>Vertebrata</taxon>
        <taxon>Euteleostomi</taxon>
        <taxon>Mammalia</taxon>
        <taxon>Eutheria</taxon>
        <taxon>Laurasiatheria</taxon>
        <taxon>Artiodactyla</taxon>
        <taxon>Tylopoda</taxon>
        <taxon>Camelidae</taxon>
        <taxon>Camelus</taxon>
    </lineage>
</organism>
<evidence type="ECO:0000256" key="3">
    <source>
        <dbReference type="SAM" id="MobiDB-lite"/>
    </source>
</evidence>
<dbReference type="GO" id="GO:0004029">
    <property type="term" value="F:aldehyde dehydrogenase (NAD+) activity"/>
    <property type="evidence" value="ECO:0007669"/>
    <property type="project" value="TreeGrafter"/>
</dbReference>
<dbReference type="Proteomes" id="UP000299084">
    <property type="component" value="Unassembled WGS sequence"/>
</dbReference>
<feature type="region of interest" description="Disordered" evidence="3">
    <location>
        <begin position="1"/>
        <end position="32"/>
    </location>
</feature>
<comment type="caution">
    <text evidence="4">The sequence shown here is derived from an EMBL/GenBank/DDBJ whole genome shotgun (WGS) entry which is preliminary data.</text>
</comment>
<evidence type="ECO:0000256" key="2">
    <source>
        <dbReference type="PROSITE-ProRule" id="PRU10007"/>
    </source>
</evidence>
<dbReference type="InterPro" id="IPR016162">
    <property type="entry name" value="Ald_DH_N"/>
</dbReference>
<keyword evidence="5" id="KW-1185">Reference proteome</keyword>
<reference evidence="4 5" key="1">
    <citation type="journal article" date="2019" name="Mol. Ecol. Resour.">
        <title>Improving Illumina assemblies with Hi-C and long reads: an example with the North African dromedary.</title>
        <authorList>
            <person name="Elbers J.P."/>
            <person name="Rogers M.F."/>
            <person name="Perelman P.L."/>
            <person name="Proskuryakova A.A."/>
            <person name="Serdyukova N.A."/>
            <person name="Johnson W.E."/>
            <person name="Horin P."/>
            <person name="Corander J."/>
            <person name="Murphy D."/>
            <person name="Burger P.A."/>
        </authorList>
    </citation>
    <scope>NUCLEOTIDE SEQUENCE [LARGE SCALE GENOMIC DNA]</scope>
    <source>
        <strain evidence="4">Drom800</strain>
        <tissue evidence="4">Blood</tissue>
    </source>
</reference>
<dbReference type="EMBL" id="JWIN03000075">
    <property type="protein sequence ID" value="KAB1251327.1"/>
    <property type="molecule type" value="Genomic_DNA"/>
</dbReference>
<dbReference type="GO" id="GO:0006081">
    <property type="term" value="P:aldehyde metabolic process"/>
    <property type="evidence" value="ECO:0007669"/>
    <property type="project" value="InterPro"/>
</dbReference>
<dbReference type="PANTHER" id="PTHR43570:SF2">
    <property type="entry name" value="ALDEHYDE DEHYDROGENASE FAMILY 3 MEMBER B1"/>
    <property type="match status" value="1"/>
</dbReference>
<name>A0A5N4BXK7_CAMDR</name>
<dbReference type="PROSITE" id="PS00687">
    <property type="entry name" value="ALDEHYDE_DEHYDR_GLU"/>
    <property type="match status" value="1"/>
</dbReference>
<evidence type="ECO:0000313" key="5">
    <source>
        <dbReference type="Proteomes" id="UP000299084"/>
    </source>
</evidence>
<evidence type="ECO:0000256" key="1">
    <source>
        <dbReference type="ARBA" id="ARBA00023002"/>
    </source>
</evidence>
<dbReference type="PANTHER" id="PTHR43570">
    <property type="entry name" value="ALDEHYDE DEHYDROGENASE"/>
    <property type="match status" value="1"/>
</dbReference>
<protein>
    <submittedName>
        <fullName evidence="4">Aldehyde dehydrogenase family 3 member B1</fullName>
    </submittedName>
</protein>
<proteinExistence type="predicted"/>
<dbReference type="AlphaFoldDB" id="A0A5N4BXK7"/>
<dbReference type="InterPro" id="IPR029510">
    <property type="entry name" value="Ald_DH_CS_GLU"/>
</dbReference>
<dbReference type="InterPro" id="IPR012394">
    <property type="entry name" value="Aldehyde_DH_NAD(P)"/>
</dbReference>
<dbReference type="GO" id="GO:0005737">
    <property type="term" value="C:cytoplasm"/>
    <property type="evidence" value="ECO:0007669"/>
    <property type="project" value="TreeGrafter"/>
</dbReference>
<dbReference type="InterPro" id="IPR016161">
    <property type="entry name" value="Ald_DH/histidinol_DH"/>
</dbReference>
<dbReference type="SUPFAM" id="SSF53720">
    <property type="entry name" value="ALDH-like"/>
    <property type="match status" value="1"/>
</dbReference>
<dbReference type="STRING" id="9838.ENSCDRP00005013796"/>
<sequence length="161" mass="17155">RGGGGGHGAGGIPAHPSPALQDGTPFTDTTAPAAGSLWLGEDAAGRFRAAQLKGLGRFLRENKQLLQEGLAQDLHKVSLELRELRGLKPSEVSKRTEKVLAEVLPPIPDQSCFAVVMGGPEMGQLLEHKFDYISSQHLTPITLELGGKNPAMWTTTATPRQ</sequence>
<accession>A0A5N4BXK7</accession>
<feature type="compositionally biased region" description="Gly residues" evidence="3">
    <location>
        <begin position="1"/>
        <end position="11"/>
    </location>
</feature>